<reference evidence="1 2" key="1">
    <citation type="submission" date="2023-03" db="EMBL/GenBank/DDBJ databases">
        <title>WGS of Methanotrichaceae archaeon Mx.</title>
        <authorList>
            <person name="Sorokin D.Y."/>
            <person name="Merkel A.Y."/>
        </authorList>
    </citation>
    <scope>NUCLEOTIDE SEQUENCE [LARGE SCALE GENOMIC DNA]</scope>
    <source>
        <strain evidence="1 2">Mx</strain>
    </source>
</reference>
<gene>
    <name evidence="1" type="ORF">P0O15_11225</name>
</gene>
<dbReference type="RefSeq" id="WP_316967455.1">
    <property type="nucleotide sequence ID" value="NZ_JARFPK010000059.1"/>
</dbReference>
<dbReference type="EMBL" id="JARFPK010000059">
    <property type="protein sequence ID" value="MDF0591729.1"/>
    <property type="molecule type" value="Genomic_DNA"/>
</dbReference>
<protein>
    <submittedName>
        <fullName evidence="1">Uncharacterized protein</fullName>
    </submittedName>
</protein>
<comment type="caution">
    <text evidence="1">The sequence shown here is derived from an EMBL/GenBank/DDBJ whole genome shotgun (WGS) entry which is preliminary data.</text>
</comment>
<name>A0ABT5XAI6_9EURY</name>
<organism evidence="1 2">
    <name type="scientific">Candidatus Methanocrinis natronophilus</name>
    <dbReference type="NCBI Taxonomy" id="3033396"/>
    <lineage>
        <taxon>Archaea</taxon>
        <taxon>Methanobacteriati</taxon>
        <taxon>Methanobacteriota</taxon>
        <taxon>Stenosarchaea group</taxon>
        <taxon>Methanomicrobia</taxon>
        <taxon>Methanotrichales</taxon>
        <taxon>Methanotrichaceae</taxon>
        <taxon>Methanocrinis</taxon>
    </lineage>
</organism>
<evidence type="ECO:0000313" key="2">
    <source>
        <dbReference type="Proteomes" id="UP001220010"/>
    </source>
</evidence>
<proteinExistence type="predicted"/>
<accession>A0ABT5XAI6</accession>
<sequence length="98" mass="11170">MAGDVDYRIIETIKRFHRAREPITAWRVGMGAGYDPATVSRWFRDHGIFWDHGRRMWIAVIPELAGPVLEKIPAGAIPAAEWLSTGWLRQGDMVGVRR</sequence>
<dbReference type="Proteomes" id="UP001220010">
    <property type="component" value="Unassembled WGS sequence"/>
</dbReference>
<keyword evidence="2" id="KW-1185">Reference proteome</keyword>
<evidence type="ECO:0000313" key="1">
    <source>
        <dbReference type="EMBL" id="MDF0591729.1"/>
    </source>
</evidence>